<dbReference type="InterPro" id="IPR011701">
    <property type="entry name" value="MFS"/>
</dbReference>
<evidence type="ECO:0000313" key="7">
    <source>
        <dbReference type="Proteomes" id="UP000554235"/>
    </source>
</evidence>
<dbReference type="AlphaFoldDB" id="A0A8H4P5Y9"/>
<dbReference type="SUPFAM" id="SSF51735">
    <property type="entry name" value="NAD(P)-binding Rossmann-fold domains"/>
    <property type="match status" value="1"/>
</dbReference>
<keyword evidence="4" id="KW-1133">Transmembrane helix</keyword>
<keyword evidence="7" id="KW-1185">Reference proteome</keyword>
<dbReference type="GO" id="GO:0016491">
    <property type="term" value="F:oxidoreductase activity"/>
    <property type="evidence" value="ECO:0007669"/>
    <property type="project" value="UniProtKB-KW"/>
</dbReference>
<dbReference type="OrthoDB" id="542013at2759"/>
<evidence type="ECO:0000256" key="4">
    <source>
        <dbReference type="SAM" id="Phobius"/>
    </source>
</evidence>
<dbReference type="Pfam" id="PF00106">
    <property type="entry name" value="adh_short"/>
    <property type="match status" value="1"/>
</dbReference>
<protein>
    <submittedName>
        <fullName evidence="6">Short-chain dehydrogenase reductase</fullName>
    </submittedName>
</protein>
<name>A0A8H4P5Y9_9HYPO</name>
<dbReference type="SUPFAM" id="SSF103473">
    <property type="entry name" value="MFS general substrate transporter"/>
    <property type="match status" value="1"/>
</dbReference>
<dbReference type="InterPro" id="IPR020846">
    <property type="entry name" value="MFS_dom"/>
</dbReference>
<dbReference type="InterPro" id="IPR002347">
    <property type="entry name" value="SDR_fam"/>
</dbReference>
<reference evidence="6 7" key="1">
    <citation type="submission" date="2020-01" db="EMBL/GenBank/DDBJ databases">
        <title>Identification and distribution of gene clusters putatively required for synthesis of sphingolipid metabolism inhibitors in phylogenetically diverse species of the filamentous fungus Fusarium.</title>
        <authorList>
            <person name="Kim H.-S."/>
            <person name="Busman M."/>
            <person name="Brown D.W."/>
            <person name="Divon H."/>
            <person name="Uhlig S."/>
            <person name="Proctor R.H."/>
        </authorList>
    </citation>
    <scope>NUCLEOTIDE SEQUENCE [LARGE SCALE GENOMIC DNA]</scope>
    <source>
        <strain evidence="6 7">NRRL 20459</strain>
    </source>
</reference>
<keyword evidence="4" id="KW-0472">Membrane</keyword>
<evidence type="ECO:0000259" key="5">
    <source>
        <dbReference type="PROSITE" id="PS50850"/>
    </source>
</evidence>
<dbReference type="PROSITE" id="PS50850">
    <property type="entry name" value="MFS"/>
    <property type="match status" value="1"/>
</dbReference>
<proteinExistence type="predicted"/>
<evidence type="ECO:0000256" key="1">
    <source>
        <dbReference type="ARBA" id="ARBA00004141"/>
    </source>
</evidence>
<dbReference type="GO" id="GO:0016020">
    <property type="term" value="C:membrane"/>
    <property type="evidence" value="ECO:0007669"/>
    <property type="project" value="UniProtKB-SubCell"/>
</dbReference>
<comment type="caution">
    <text evidence="6">The sequence shown here is derived from an EMBL/GenBank/DDBJ whole genome shotgun (WGS) entry which is preliminary data.</text>
</comment>
<keyword evidence="4" id="KW-0812">Transmembrane</keyword>
<dbReference type="Proteomes" id="UP000554235">
    <property type="component" value="Unassembled WGS sequence"/>
</dbReference>
<keyword evidence="2" id="KW-0560">Oxidoreductase</keyword>
<dbReference type="PANTHER" id="PTHR43157">
    <property type="entry name" value="PHOSPHATIDYLINOSITOL-GLYCAN BIOSYNTHESIS CLASS F PROTEIN-RELATED"/>
    <property type="match status" value="1"/>
</dbReference>
<accession>A0A8H4P5Y9</accession>
<keyword evidence="3" id="KW-0325">Glycoprotein</keyword>
<organism evidence="6 7">
    <name type="scientific">Fusarium albosuccineum</name>
    <dbReference type="NCBI Taxonomy" id="1237068"/>
    <lineage>
        <taxon>Eukaryota</taxon>
        <taxon>Fungi</taxon>
        <taxon>Dikarya</taxon>
        <taxon>Ascomycota</taxon>
        <taxon>Pezizomycotina</taxon>
        <taxon>Sordariomycetes</taxon>
        <taxon>Hypocreomycetidae</taxon>
        <taxon>Hypocreales</taxon>
        <taxon>Nectriaceae</taxon>
        <taxon>Fusarium</taxon>
        <taxon>Fusarium decemcellulare species complex</taxon>
    </lineage>
</organism>
<dbReference type="GO" id="GO:0022857">
    <property type="term" value="F:transmembrane transporter activity"/>
    <property type="evidence" value="ECO:0007669"/>
    <property type="project" value="InterPro"/>
</dbReference>
<dbReference type="Gene3D" id="1.20.1250.20">
    <property type="entry name" value="MFS general substrate transporter like domains"/>
    <property type="match status" value="1"/>
</dbReference>
<dbReference type="InterPro" id="IPR036259">
    <property type="entry name" value="MFS_trans_sf"/>
</dbReference>
<comment type="subcellular location">
    <subcellularLocation>
        <location evidence="1">Membrane</location>
        <topology evidence="1">Multi-pass membrane protein</topology>
    </subcellularLocation>
</comment>
<dbReference type="Gene3D" id="3.40.50.720">
    <property type="entry name" value="NAD(P)-binding Rossmann-like Domain"/>
    <property type="match status" value="1"/>
</dbReference>
<feature type="transmembrane region" description="Helical" evidence="4">
    <location>
        <begin position="468"/>
        <end position="487"/>
    </location>
</feature>
<dbReference type="Pfam" id="PF07690">
    <property type="entry name" value="MFS_1"/>
    <property type="match status" value="1"/>
</dbReference>
<feature type="transmembrane region" description="Helical" evidence="4">
    <location>
        <begin position="443"/>
        <end position="462"/>
    </location>
</feature>
<gene>
    <name evidence="6" type="ORF">FALBO_9415</name>
</gene>
<dbReference type="PANTHER" id="PTHR43157:SF22">
    <property type="entry name" value="SHORT-CHAIN DEHYDROGENASE_REDUCTASE PHMF"/>
    <property type="match status" value="1"/>
</dbReference>
<feature type="transmembrane region" description="Helical" evidence="4">
    <location>
        <begin position="499"/>
        <end position="516"/>
    </location>
</feature>
<dbReference type="InterPro" id="IPR036291">
    <property type="entry name" value="NAD(P)-bd_dom_sf"/>
</dbReference>
<dbReference type="EMBL" id="JAADYS010001312">
    <property type="protein sequence ID" value="KAF4463769.1"/>
    <property type="molecule type" value="Genomic_DNA"/>
</dbReference>
<dbReference type="PRINTS" id="PR00081">
    <property type="entry name" value="GDHRDH"/>
</dbReference>
<feature type="domain" description="Major facilitator superfamily (MFS) profile" evidence="5">
    <location>
        <begin position="363"/>
        <end position="522"/>
    </location>
</feature>
<evidence type="ECO:0000256" key="2">
    <source>
        <dbReference type="ARBA" id="ARBA00023002"/>
    </source>
</evidence>
<evidence type="ECO:0000256" key="3">
    <source>
        <dbReference type="ARBA" id="ARBA00023180"/>
    </source>
</evidence>
<sequence length="522" mass="56219">MFVSDPAIMSHGGSPGSMAFPSLNGIAIIIVVSAFQARACSTYSTICHYFDELDMNMSKGDTFANTPAQSSLGYFCWAVKNPPSDPTTPFTGKTILITGANTGIGFEAALKLAKLGAAKIILGVRSIQRGEAAKQKIQNTLGSRFKPDLVELVQLDMMQFSSVEAFAHQVSNKFPKIHAAVLNAGIAPIAYNTSDDKWESSLQTNVVSTAYLALLLLPKLRQTAKSSGYPTHLEFVTSNGHGDVNVASVQSDSNLLEKVNNADNFNMLKQYSITKLLEMYVVRELAAKVSSSEVIVVSVCPGLCKSDIARDAPWAMRKIDAVWKALCARSPEEGSRTLVSGILLEENAHGGFWTNDRISTPSLLVTSTEGKARSAQLWSEIMEELQKQNHEISTYLSYLASYATHIGLNSSQGALTSAIFNLGQGVGRPLVGYFSDQLGRINMAALMTMVTGIVTLAVWVTAKSYAALISYSVLEGIVGGTLWATIVPLMAEVIGLRDIPSGMSILWLSIVLPAMFREPIGL</sequence>
<evidence type="ECO:0000313" key="6">
    <source>
        <dbReference type="EMBL" id="KAF4463769.1"/>
    </source>
</evidence>